<evidence type="ECO:0000256" key="6">
    <source>
        <dbReference type="ARBA" id="ARBA00023002"/>
    </source>
</evidence>
<dbReference type="InterPro" id="IPR012839">
    <property type="entry name" value="Organic_radical_activase"/>
</dbReference>
<keyword evidence="3" id="KW-0004">4Fe-4S</keyword>
<proteinExistence type="inferred from homology"/>
<evidence type="ECO:0000256" key="8">
    <source>
        <dbReference type="ARBA" id="ARBA00023014"/>
    </source>
</evidence>
<dbReference type="PROSITE" id="PS51379">
    <property type="entry name" value="4FE4S_FER_2"/>
    <property type="match status" value="1"/>
</dbReference>
<evidence type="ECO:0000256" key="3">
    <source>
        <dbReference type="ARBA" id="ARBA00022485"/>
    </source>
</evidence>
<sequence>MSEIGTIFDIRQLSVFDGPGIRTTVFLKGCPLRCMWCHNPEGLSYKPQLMRSGNGCLHCGKCRDACSHPDTCVLCGSCVRACPKNLIRICGEEVTAEWLAGHLLKDKDYLEQVGGGITFSGGEPLGQPRFLLECLERLGDVHTCIETSGYAQPELFEKAAGLLDYVIMDLKLMDGEKHRHYTGFDNEPVLMNLEYLKQSGQAFRIRIPVIPGVNDDRENYERTAAALAGARNLDVVELLPYHVTAGAKYSMVGMEYSPEFDEGQEPELDMSVFERAGIPCRRI</sequence>
<dbReference type="SUPFAM" id="SSF54862">
    <property type="entry name" value="4Fe-4S ferredoxins"/>
    <property type="match status" value="1"/>
</dbReference>
<dbReference type="EC" id="1.97.1.-" evidence="12"/>
<evidence type="ECO:0000256" key="1">
    <source>
        <dbReference type="ARBA" id="ARBA00001966"/>
    </source>
</evidence>
<dbReference type="RefSeq" id="WP_008718315.1">
    <property type="nucleotide sequence ID" value="NZ_JBBMFM010000066.1"/>
</dbReference>
<dbReference type="InterPro" id="IPR017896">
    <property type="entry name" value="4Fe4S_Fe-S-bd"/>
</dbReference>
<reference evidence="12 13" key="1">
    <citation type="submission" date="2024-03" db="EMBL/GenBank/DDBJ databases">
        <title>Human intestinal bacterial collection.</title>
        <authorList>
            <person name="Pauvert C."/>
            <person name="Hitch T.C.A."/>
            <person name="Clavel T."/>
        </authorList>
    </citation>
    <scope>NUCLEOTIDE SEQUENCE [LARGE SCALE GENOMIC DNA]</scope>
    <source>
        <strain evidence="12 13">CLA-SR-H021</strain>
    </source>
</reference>
<evidence type="ECO:0000256" key="9">
    <source>
        <dbReference type="ARBA" id="ARBA00047365"/>
    </source>
</evidence>
<dbReference type="GO" id="GO:0016491">
    <property type="term" value="F:oxidoreductase activity"/>
    <property type="evidence" value="ECO:0007669"/>
    <property type="project" value="UniProtKB-KW"/>
</dbReference>
<dbReference type="CDD" id="cd01335">
    <property type="entry name" value="Radical_SAM"/>
    <property type="match status" value="1"/>
</dbReference>
<dbReference type="Pfam" id="PF00037">
    <property type="entry name" value="Fer4"/>
    <property type="match status" value="1"/>
</dbReference>
<feature type="domain" description="Radical SAM core" evidence="11">
    <location>
        <begin position="16"/>
        <end position="281"/>
    </location>
</feature>
<dbReference type="PROSITE" id="PS51918">
    <property type="entry name" value="RADICAL_SAM"/>
    <property type="match status" value="1"/>
</dbReference>
<dbReference type="SFLD" id="SFLDS00029">
    <property type="entry name" value="Radical_SAM"/>
    <property type="match status" value="1"/>
</dbReference>
<comment type="cofactor">
    <cofactor evidence="1">
        <name>[4Fe-4S] cluster</name>
        <dbReference type="ChEBI" id="CHEBI:49883"/>
    </cofactor>
</comment>
<dbReference type="PANTHER" id="PTHR30352:SF4">
    <property type="entry name" value="PYRUVATE FORMATE-LYASE 2-ACTIVATING ENZYME"/>
    <property type="match status" value="1"/>
</dbReference>
<dbReference type="InterPro" id="IPR034457">
    <property type="entry name" value="Organic_radical-activating"/>
</dbReference>
<keyword evidence="7" id="KW-0408">Iron</keyword>
<dbReference type="InterPro" id="IPR001989">
    <property type="entry name" value="Radical_activat_CS"/>
</dbReference>
<dbReference type="InterPro" id="IPR017900">
    <property type="entry name" value="4Fe4S_Fe_S_CS"/>
</dbReference>
<evidence type="ECO:0000313" key="13">
    <source>
        <dbReference type="Proteomes" id="UP001454086"/>
    </source>
</evidence>
<evidence type="ECO:0000313" key="12">
    <source>
        <dbReference type="EMBL" id="MEQ2426568.1"/>
    </source>
</evidence>
<evidence type="ECO:0000259" key="11">
    <source>
        <dbReference type="PROSITE" id="PS51918"/>
    </source>
</evidence>
<keyword evidence="6 12" id="KW-0560">Oxidoreductase</keyword>
<comment type="caution">
    <text evidence="12">The sequence shown here is derived from an EMBL/GenBank/DDBJ whole genome shotgun (WGS) entry which is preliminary data.</text>
</comment>
<feature type="domain" description="4Fe-4S ferredoxin-type" evidence="10">
    <location>
        <begin position="63"/>
        <end position="92"/>
    </location>
</feature>
<keyword evidence="8" id="KW-0411">Iron-sulfur</keyword>
<dbReference type="PANTHER" id="PTHR30352">
    <property type="entry name" value="PYRUVATE FORMATE-LYASE-ACTIVATING ENZYME"/>
    <property type="match status" value="1"/>
</dbReference>
<gene>
    <name evidence="12" type="ORF">WMQ36_16475</name>
</gene>
<comment type="similarity">
    <text evidence="2">Belongs to the organic radical-activating enzymes family.</text>
</comment>
<organism evidence="12 13">
    <name type="scientific">Enterocloster hominis</name>
    <name type="common">ex Hitch et al. 2024</name>
    <dbReference type="NCBI Taxonomy" id="1917870"/>
    <lineage>
        <taxon>Bacteria</taxon>
        <taxon>Bacillati</taxon>
        <taxon>Bacillota</taxon>
        <taxon>Clostridia</taxon>
        <taxon>Lachnospirales</taxon>
        <taxon>Lachnospiraceae</taxon>
        <taxon>Enterocloster</taxon>
    </lineage>
</organism>
<evidence type="ECO:0000256" key="2">
    <source>
        <dbReference type="ARBA" id="ARBA00009777"/>
    </source>
</evidence>
<comment type="catalytic activity">
    <reaction evidence="9">
        <text>glycyl-[protein] + reduced [flavodoxin] + S-adenosyl-L-methionine = glycin-2-yl radical-[protein] + semiquinone [flavodoxin] + 5'-deoxyadenosine + L-methionine + H(+)</text>
        <dbReference type="Rhea" id="RHEA:61976"/>
        <dbReference type="Rhea" id="RHEA-COMP:10622"/>
        <dbReference type="Rhea" id="RHEA-COMP:14480"/>
        <dbReference type="Rhea" id="RHEA-COMP:15993"/>
        <dbReference type="Rhea" id="RHEA-COMP:15994"/>
        <dbReference type="ChEBI" id="CHEBI:15378"/>
        <dbReference type="ChEBI" id="CHEBI:17319"/>
        <dbReference type="ChEBI" id="CHEBI:29947"/>
        <dbReference type="ChEBI" id="CHEBI:32722"/>
        <dbReference type="ChEBI" id="CHEBI:57618"/>
        <dbReference type="ChEBI" id="CHEBI:57844"/>
        <dbReference type="ChEBI" id="CHEBI:59789"/>
        <dbReference type="ChEBI" id="CHEBI:140311"/>
    </reaction>
</comment>
<evidence type="ECO:0000259" key="10">
    <source>
        <dbReference type="PROSITE" id="PS51379"/>
    </source>
</evidence>
<dbReference type="NCBIfam" id="TIGR02494">
    <property type="entry name" value="PFLE_PFLC"/>
    <property type="match status" value="1"/>
</dbReference>
<dbReference type="SFLD" id="SFLDG01066">
    <property type="entry name" value="organic_radical-activating_enz"/>
    <property type="match status" value="1"/>
</dbReference>
<keyword evidence="4" id="KW-0949">S-adenosyl-L-methionine</keyword>
<name>A0ABV1D845_9FIRM</name>
<protein>
    <submittedName>
        <fullName evidence="12">Glycyl-radical enzyme activating protein</fullName>
        <ecNumber evidence="12">1.97.1.-</ecNumber>
    </submittedName>
</protein>
<dbReference type="Gene3D" id="3.20.20.70">
    <property type="entry name" value="Aldolase class I"/>
    <property type="match status" value="1"/>
</dbReference>
<accession>A0ABV1D845</accession>
<evidence type="ECO:0000256" key="5">
    <source>
        <dbReference type="ARBA" id="ARBA00022723"/>
    </source>
</evidence>
<dbReference type="PROSITE" id="PS00198">
    <property type="entry name" value="4FE4S_FER_1"/>
    <property type="match status" value="1"/>
</dbReference>
<evidence type="ECO:0000256" key="7">
    <source>
        <dbReference type="ARBA" id="ARBA00023004"/>
    </source>
</evidence>
<keyword evidence="13" id="KW-1185">Reference proteome</keyword>
<dbReference type="SUPFAM" id="SSF102114">
    <property type="entry name" value="Radical SAM enzymes"/>
    <property type="match status" value="1"/>
</dbReference>
<dbReference type="InterPro" id="IPR058240">
    <property type="entry name" value="rSAM_sf"/>
</dbReference>
<keyword evidence="5" id="KW-0479">Metal-binding</keyword>
<dbReference type="SFLD" id="SFLDG01118">
    <property type="entry name" value="activating_enzymes__group_2"/>
    <property type="match status" value="1"/>
</dbReference>
<dbReference type="InterPro" id="IPR013785">
    <property type="entry name" value="Aldolase_TIM"/>
</dbReference>
<dbReference type="EMBL" id="JBBMFM010000066">
    <property type="protein sequence ID" value="MEQ2426568.1"/>
    <property type="molecule type" value="Genomic_DNA"/>
</dbReference>
<dbReference type="InterPro" id="IPR040074">
    <property type="entry name" value="BssD/PflA/YjjW"/>
</dbReference>
<dbReference type="PIRSF" id="PIRSF000371">
    <property type="entry name" value="PFL_act_enz"/>
    <property type="match status" value="1"/>
</dbReference>
<dbReference type="Proteomes" id="UP001454086">
    <property type="component" value="Unassembled WGS sequence"/>
</dbReference>
<dbReference type="PROSITE" id="PS01087">
    <property type="entry name" value="RADICAL_ACTIVATING"/>
    <property type="match status" value="1"/>
</dbReference>
<evidence type="ECO:0000256" key="4">
    <source>
        <dbReference type="ARBA" id="ARBA00022691"/>
    </source>
</evidence>
<dbReference type="InterPro" id="IPR007197">
    <property type="entry name" value="rSAM"/>
</dbReference>
<dbReference type="Pfam" id="PF04055">
    <property type="entry name" value="Radical_SAM"/>
    <property type="match status" value="1"/>
</dbReference>